<evidence type="ECO:0000256" key="1">
    <source>
        <dbReference type="ARBA" id="ARBA00006974"/>
    </source>
</evidence>
<dbReference type="PANTHER" id="PTHR31374">
    <property type="entry name" value="AUXIN-INDUCED PROTEIN-LIKE-RELATED"/>
    <property type="match status" value="1"/>
</dbReference>
<protein>
    <submittedName>
        <fullName evidence="3">Uncharacterized protein</fullName>
    </submittedName>
</protein>
<evidence type="ECO:0000313" key="4">
    <source>
        <dbReference type="Proteomes" id="UP000004995"/>
    </source>
</evidence>
<dbReference type="InterPro" id="IPR003676">
    <property type="entry name" value="SAUR_fam"/>
</dbReference>
<dbReference type="Gramene" id="KQK98936">
    <property type="protein sequence ID" value="KQK98936"/>
    <property type="gene ID" value="SETIT_012071mg"/>
</dbReference>
<feature type="compositionally biased region" description="Basic residues" evidence="2">
    <location>
        <begin position="42"/>
        <end position="57"/>
    </location>
</feature>
<dbReference type="eggNOG" id="ENOG502R5WF">
    <property type="taxonomic scope" value="Eukaryota"/>
</dbReference>
<comment type="similarity">
    <text evidence="1">Belongs to the ARG7 family.</text>
</comment>
<name>K3YCX0_SETIT</name>
<organism evidence="3 4">
    <name type="scientific">Setaria italica</name>
    <name type="common">Foxtail millet</name>
    <name type="synonym">Panicum italicum</name>
    <dbReference type="NCBI Taxonomy" id="4555"/>
    <lineage>
        <taxon>Eukaryota</taxon>
        <taxon>Viridiplantae</taxon>
        <taxon>Streptophyta</taxon>
        <taxon>Embryophyta</taxon>
        <taxon>Tracheophyta</taxon>
        <taxon>Spermatophyta</taxon>
        <taxon>Magnoliopsida</taxon>
        <taxon>Liliopsida</taxon>
        <taxon>Poales</taxon>
        <taxon>Poaceae</taxon>
        <taxon>PACMAD clade</taxon>
        <taxon>Panicoideae</taxon>
        <taxon>Panicodae</taxon>
        <taxon>Paniceae</taxon>
        <taxon>Cenchrinae</taxon>
        <taxon>Setaria</taxon>
    </lineage>
</organism>
<dbReference type="Pfam" id="PF02519">
    <property type="entry name" value="Auxin_inducible"/>
    <property type="match status" value="1"/>
</dbReference>
<dbReference type="STRING" id="4555.K3YCX0"/>
<dbReference type="GO" id="GO:0009733">
    <property type="term" value="P:response to auxin"/>
    <property type="evidence" value="ECO:0007669"/>
    <property type="project" value="InterPro"/>
</dbReference>
<accession>K3YCX0</accession>
<proteinExistence type="inferred from homology"/>
<dbReference type="EMBL" id="AGNK02004509">
    <property type="status" value="NOT_ANNOTATED_CDS"/>
    <property type="molecule type" value="Genomic_DNA"/>
</dbReference>
<dbReference type="AlphaFoldDB" id="K3YCX0"/>
<feature type="region of interest" description="Disordered" evidence="2">
    <location>
        <begin position="42"/>
        <end position="61"/>
    </location>
</feature>
<keyword evidence="4" id="KW-1185">Reference proteome</keyword>
<sequence>MGPVGNAFHAPMSVLAASSTFTSRTPLPLPPFPHWHCRLTRGRRQKGRKATGNRRARSGAGLTCRRTRGTATATRTPPFRRRQRPNRLAVSLLCGAWLDRECPCETRCTTRVLARGGVWADGHTATRRRRAQPGTPDPTRSLNSEHPHSGTLSPLTPRVLAVVLLFVHSPLPSHLHVGPRARLLHLPAPPPRRPRAAPGYIATPAQAHAHPPSFPAPASCSGTAASPSPSPPASISTITAHPSDRRAAAWPMTMKGLLRCVSTGACRVAPGAVAEPSPSWHGAGGGKVPAGHVPVEVGAEGEETERFVVPAELLCRPPIAELLRRAAQEYGYARRGPLRIPCPAAAFRRLLGALAGAGAADAGLALAYFTVVV</sequence>
<dbReference type="EnsemblPlants" id="KQK98936">
    <property type="protein sequence ID" value="KQK98936"/>
    <property type="gene ID" value="SETIT_012071mg"/>
</dbReference>
<evidence type="ECO:0000313" key="3">
    <source>
        <dbReference type="EnsemblPlants" id="KQK98936"/>
    </source>
</evidence>
<evidence type="ECO:0000256" key="2">
    <source>
        <dbReference type="SAM" id="MobiDB-lite"/>
    </source>
</evidence>
<dbReference type="PANTHER" id="PTHR31374:SF234">
    <property type="entry name" value="OS04G0617050 PROTEIN"/>
    <property type="match status" value="1"/>
</dbReference>
<feature type="region of interest" description="Disordered" evidence="2">
    <location>
        <begin position="123"/>
        <end position="153"/>
    </location>
</feature>
<dbReference type="Proteomes" id="UP000004995">
    <property type="component" value="Unassembled WGS sequence"/>
</dbReference>
<dbReference type="InParanoid" id="K3YCX0"/>
<reference evidence="3" key="2">
    <citation type="submission" date="2018-08" db="UniProtKB">
        <authorList>
            <consortium name="EnsemblPlants"/>
        </authorList>
    </citation>
    <scope>IDENTIFICATION</scope>
    <source>
        <strain evidence="3">Yugu1</strain>
    </source>
</reference>
<reference evidence="4" key="1">
    <citation type="journal article" date="2012" name="Nat. Biotechnol.">
        <title>Reference genome sequence of the model plant Setaria.</title>
        <authorList>
            <person name="Bennetzen J.L."/>
            <person name="Schmutz J."/>
            <person name="Wang H."/>
            <person name="Percifield R."/>
            <person name="Hawkins J."/>
            <person name="Pontaroli A.C."/>
            <person name="Estep M."/>
            <person name="Feng L."/>
            <person name="Vaughn J.N."/>
            <person name="Grimwood J."/>
            <person name="Jenkins J."/>
            <person name="Barry K."/>
            <person name="Lindquist E."/>
            <person name="Hellsten U."/>
            <person name="Deshpande S."/>
            <person name="Wang X."/>
            <person name="Wu X."/>
            <person name="Mitros T."/>
            <person name="Triplett J."/>
            <person name="Yang X."/>
            <person name="Ye C.Y."/>
            <person name="Mauro-Herrera M."/>
            <person name="Wang L."/>
            <person name="Li P."/>
            <person name="Sharma M."/>
            <person name="Sharma R."/>
            <person name="Ronald P.C."/>
            <person name="Panaud O."/>
            <person name="Kellogg E.A."/>
            <person name="Brutnell T.P."/>
            <person name="Doust A.N."/>
            <person name="Tuskan G.A."/>
            <person name="Rokhsar D."/>
            <person name="Devos K.M."/>
        </authorList>
    </citation>
    <scope>NUCLEOTIDE SEQUENCE [LARGE SCALE GENOMIC DNA]</scope>
    <source>
        <strain evidence="4">cv. Yugu1</strain>
    </source>
</reference>
<feature type="region of interest" description="Disordered" evidence="2">
    <location>
        <begin position="205"/>
        <end position="238"/>
    </location>
</feature>
<dbReference type="HOGENOM" id="CLU_742710_0_0_1"/>